<reference evidence="1 2" key="2">
    <citation type="journal article" date="2022" name="Mol. Ecol. Resour.">
        <title>The genomes of chicory, endive, great burdock and yacon provide insights into Asteraceae paleo-polyploidization history and plant inulin production.</title>
        <authorList>
            <person name="Fan W."/>
            <person name="Wang S."/>
            <person name="Wang H."/>
            <person name="Wang A."/>
            <person name="Jiang F."/>
            <person name="Liu H."/>
            <person name="Zhao H."/>
            <person name="Xu D."/>
            <person name="Zhang Y."/>
        </authorList>
    </citation>
    <scope>NUCLEOTIDE SEQUENCE [LARGE SCALE GENOMIC DNA]</scope>
    <source>
        <strain evidence="2">cv. Yunnan</strain>
        <tissue evidence="1">Leaves</tissue>
    </source>
</reference>
<accession>A0ACB9B1W6</accession>
<evidence type="ECO:0000313" key="2">
    <source>
        <dbReference type="Proteomes" id="UP001056120"/>
    </source>
</evidence>
<dbReference type="Proteomes" id="UP001056120">
    <property type="component" value="Linkage Group LG23"/>
</dbReference>
<keyword evidence="2" id="KW-1185">Reference proteome</keyword>
<comment type="caution">
    <text evidence="1">The sequence shown here is derived from an EMBL/GenBank/DDBJ whole genome shotgun (WGS) entry which is preliminary data.</text>
</comment>
<name>A0ACB9B1W6_9ASTR</name>
<evidence type="ECO:0000313" key="1">
    <source>
        <dbReference type="EMBL" id="KAI3716489.1"/>
    </source>
</evidence>
<organism evidence="1 2">
    <name type="scientific">Smallanthus sonchifolius</name>
    <dbReference type="NCBI Taxonomy" id="185202"/>
    <lineage>
        <taxon>Eukaryota</taxon>
        <taxon>Viridiplantae</taxon>
        <taxon>Streptophyta</taxon>
        <taxon>Embryophyta</taxon>
        <taxon>Tracheophyta</taxon>
        <taxon>Spermatophyta</taxon>
        <taxon>Magnoliopsida</taxon>
        <taxon>eudicotyledons</taxon>
        <taxon>Gunneridae</taxon>
        <taxon>Pentapetalae</taxon>
        <taxon>asterids</taxon>
        <taxon>campanulids</taxon>
        <taxon>Asterales</taxon>
        <taxon>Asteraceae</taxon>
        <taxon>Asteroideae</taxon>
        <taxon>Heliantheae alliance</taxon>
        <taxon>Millerieae</taxon>
        <taxon>Smallanthus</taxon>
    </lineage>
</organism>
<sequence length="487" mass="54893">MRNNFYYEYLHLVLFILSIFLLRLEITTTIAISHHPVAAVGAGNYKCMDKERHALLDFKACIDQDPYGFLSTWTTEDRTTNDCCKWIGVTCNNQTGHVIRLHLVDGDLEGKISPSLLDLIHLNYLNLFGNSFNGTIPMFIGSMTQLRYLDLGSNLFSGIVPPELGNLTNLKEFSLQDLRRCTIENLDWLSHLSNLETLDMSGISLAKEIHWVNAILRLHKLSHLSLDRCDLSHFVRTNSYSYSKSSSYSSIVTLSLAGNNLNSSMYHWLFPLTSNRLVDLDLSHNKLDKIPKYLGSLCSLTFLHIAYNTMPAKFPDFLDNLSGCTSATLQWLDASSSQFTGSLSDEIRKFSSLQTLDLSHNQLNGTISEKVWQLPSLQLLLVSSNSLKGHNNLSGRLPSSIEYLLNLEVPDLVDQSEGVGEATDEFERSLYIGGASGFATGFWIVCGALLVNRRGRKAFFRVMDSLKDWFYIKVMVFTANWQRATHA</sequence>
<gene>
    <name evidence="1" type="ORF">L1987_67403</name>
</gene>
<dbReference type="EMBL" id="CM042040">
    <property type="protein sequence ID" value="KAI3716489.1"/>
    <property type="molecule type" value="Genomic_DNA"/>
</dbReference>
<proteinExistence type="predicted"/>
<reference evidence="2" key="1">
    <citation type="journal article" date="2022" name="Mol. Ecol. Resour.">
        <title>The genomes of chicory, endive, great burdock and yacon provide insights into Asteraceae palaeo-polyploidization history and plant inulin production.</title>
        <authorList>
            <person name="Fan W."/>
            <person name="Wang S."/>
            <person name="Wang H."/>
            <person name="Wang A."/>
            <person name="Jiang F."/>
            <person name="Liu H."/>
            <person name="Zhao H."/>
            <person name="Xu D."/>
            <person name="Zhang Y."/>
        </authorList>
    </citation>
    <scope>NUCLEOTIDE SEQUENCE [LARGE SCALE GENOMIC DNA]</scope>
    <source>
        <strain evidence="2">cv. Yunnan</strain>
    </source>
</reference>
<protein>
    <submittedName>
        <fullName evidence="1">Uncharacterized protein</fullName>
    </submittedName>
</protein>